<keyword evidence="4 10" id="KW-0812">Transmembrane</keyword>
<dbReference type="SUPFAM" id="SSF56935">
    <property type="entry name" value="Porins"/>
    <property type="match status" value="1"/>
</dbReference>
<dbReference type="EMBL" id="QEAS01000001">
    <property type="protein sequence ID" value="PWG82746.1"/>
    <property type="molecule type" value="Genomic_DNA"/>
</dbReference>
<evidence type="ECO:0000313" key="16">
    <source>
        <dbReference type="Proteomes" id="UP000245647"/>
    </source>
</evidence>
<keyword evidence="9 10" id="KW-0998">Cell outer membrane</keyword>
<evidence type="ECO:0000256" key="8">
    <source>
        <dbReference type="ARBA" id="ARBA00023170"/>
    </source>
</evidence>
<keyword evidence="16" id="KW-1185">Reference proteome</keyword>
<dbReference type="Gene3D" id="2.170.130.10">
    <property type="entry name" value="TonB-dependent receptor, plug domain"/>
    <property type="match status" value="1"/>
</dbReference>
<keyword evidence="6 11" id="KW-0798">TonB box</keyword>
<dbReference type="InterPro" id="IPR008969">
    <property type="entry name" value="CarboxyPept-like_regulatory"/>
</dbReference>
<evidence type="ECO:0000256" key="5">
    <source>
        <dbReference type="ARBA" id="ARBA00022729"/>
    </source>
</evidence>
<evidence type="ECO:0000256" key="9">
    <source>
        <dbReference type="ARBA" id="ARBA00023237"/>
    </source>
</evidence>
<feature type="region of interest" description="Disordered" evidence="12">
    <location>
        <begin position="271"/>
        <end position="292"/>
    </location>
</feature>
<dbReference type="InterPro" id="IPR036942">
    <property type="entry name" value="Beta-barrel_TonB_sf"/>
</dbReference>
<dbReference type="SUPFAM" id="SSF49464">
    <property type="entry name" value="Carboxypeptidase regulatory domain-like"/>
    <property type="match status" value="1"/>
</dbReference>
<sequence>MGSEVNQTIRIGFTGEKIIPAFRQIESVTQMRFSYNREDIDQDKRVSIPSRERTITELLDELSDQTALSFKIVDKDVIAISRADPGMSEVPVINTPPVAVRGRVTDDAGVALPGATIKVKGTAKGVSTDMNGMFSVTAEPNSILLVSFTGYISKEIPVSSGTFLTVHLSPDTKQLGEVVVTALGVKKERKALGYSVTQVEGASLTQARENNMINSLVGKVAGLDVGATSGGAGSASNVLIRGVSSLGQTSQPLYVINGIPMENKPVGINNKNPNGNSGSQWDNAPDMGDAIGNINPDDIESISVLKGAAASALYGYRAKAGVILITTKSGKGNEIEYNSNYVGEQAMDRTNWQYVYGQGANNRKPADAKEAATSGGSSWGAKLDGSDVVQFDGVSRPYAAQRNNIEDFYRSGGSWTNTLALNRTFDGGTVRFSASALDNNSVVPNSGLNRQTFNLSGNFNPSKRLTVEAKANYILEQAHNRPMLSDGAGNANFNVTFLPTSINVNDLKPGTTANGAELVYNEGNVYNTNPWFAAYNFVNNTNRNRFLGSASLRYTFDNGLFLQVRGGQDYYTDVYKNVVPSGTAYYAAGKIAEQNTRFSDINTDVLIGKSFKAAEDLTATLNAGASYRKTESDQTTNNGSDYAIPFVYNISNATNKSVTRGVTNMETQSLYGSLEVAYRSMLFITGTARTDWFSTLATPGKDNKLSTFYPSVSGSFVFSEVWKPGFLNFGKLRTGIAWVGQATDPYNTQLAYIIRSEALNGQPLGNISNPAIPNSSLKASSASEFEIGTELRLLNRFTVDLTWYTKRSWDEIVKVILSPTTGYEGAILNSGKIQNKGFEALVSADILKSKDFKWTTSVNTSYNDNNLQSLASGTRSQPFATSRSGVGFISHILNMPLLQVMAYDYQYDGNGQIVRGSNGVPERGLLQPFGSAINNWAAGWNNEFSYKNLRFSALIDGKWGGKIFSATDYYGYINGLHQATLENREGTWGTGTTVINAATYYSNYANNVSKEFVEDASFIKFRQLTLGYAFPDRLFKNRIKGLTLSLVGRNLFILMKKTENIDPESSYNATFPGLELGGLPPVRSMGLNLSVKL</sequence>
<protein>
    <submittedName>
        <fullName evidence="15">SusC/RagA family TonB-linked outer membrane protein</fullName>
    </submittedName>
</protein>
<dbReference type="GO" id="GO:0009279">
    <property type="term" value="C:cell outer membrane"/>
    <property type="evidence" value="ECO:0007669"/>
    <property type="project" value="UniProtKB-SubCell"/>
</dbReference>
<comment type="subcellular location">
    <subcellularLocation>
        <location evidence="1 10">Cell outer membrane</location>
        <topology evidence="1 10">Multi-pass membrane protein</topology>
    </subcellularLocation>
</comment>
<dbReference type="Pfam" id="PF00593">
    <property type="entry name" value="TonB_dep_Rec_b-barrel"/>
    <property type="match status" value="1"/>
</dbReference>
<dbReference type="InterPro" id="IPR037066">
    <property type="entry name" value="Plug_dom_sf"/>
</dbReference>
<dbReference type="OrthoDB" id="9768177at2"/>
<comment type="caution">
    <text evidence="15">The sequence shown here is derived from an EMBL/GenBank/DDBJ whole genome shotgun (WGS) entry which is preliminary data.</text>
</comment>
<dbReference type="Pfam" id="PF13715">
    <property type="entry name" value="CarbopepD_reg_2"/>
    <property type="match status" value="1"/>
</dbReference>
<dbReference type="PANTHER" id="PTHR30069">
    <property type="entry name" value="TONB-DEPENDENT OUTER MEMBRANE RECEPTOR"/>
    <property type="match status" value="1"/>
</dbReference>
<evidence type="ECO:0000256" key="7">
    <source>
        <dbReference type="ARBA" id="ARBA00023136"/>
    </source>
</evidence>
<evidence type="ECO:0000256" key="11">
    <source>
        <dbReference type="RuleBase" id="RU003357"/>
    </source>
</evidence>
<evidence type="ECO:0000313" key="15">
    <source>
        <dbReference type="EMBL" id="PWG82746.1"/>
    </source>
</evidence>
<dbReference type="InterPro" id="IPR023996">
    <property type="entry name" value="TonB-dep_OMP_SusC/RagA"/>
</dbReference>
<name>A0A2U2PMW2_9SPHI</name>
<dbReference type="InterPro" id="IPR000531">
    <property type="entry name" value="Beta-barrel_TonB"/>
</dbReference>
<feature type="compositionally biased region" description="Polar residues" evidence="12">
    <location>
        <begin position="271"/>
        <end position="282"/>
    </location>
</feature>
<accession>A0A2U2PMW2</accession>
<evidence type="ECO:0000259" key="14">
    <source>
        <dbReference type="Pfam" id="PF07715"/>
    </source>
</evidence>
<dbReference type="NCBIfam" id="TIGR04056">
    <property type="entry name" value="OMP_RagA_SusC"/>
    <property type="match status" value="1"/>
</dbReference>
<keyword evidence="7 10" id="KW-0472">Membrane</keyword>
<evidence type="ECO:0000256" key="3">
    <source>
        <dbReference type="ARBA" id="ARBA00022452"/>
    </source>
</evidence>
<dbReference type="NCBIfam" id="TIGR04057">
    <property type="entry name" value="SusC_RagA_signa"/>
    <property type="match status" value="1"/>
</dbReference>
<dbReference type="Pfam" id="PF07715">
    <property type="entry name" value="Plug"/>
    <property type="match status" value="1"/>
</dbReference>
<keyword evidence="3 10" id="KW-1134">Transmembrane beta strand</keyword>
<dbReference type="Gene3D" id="2.40.170.20">
    <property type="entry name" value="TonB-dependent receptor, beta-barrel domain"/>
    <property type="match status" value="1"/>
</dbReference>
<feature type="domain" description="TonB-dependent receptor-like beta-barrel" evidence="13">
    <location>
        <begin position="500"/>
        <end position="1051"/>
    </location>
</feature>
<keyword evidence="2 10" id="KW-0813">Transport</keyword>
<dbReference type="AlphaFoldDB" id="A0A2U2PMW2"/>
<evidence type="ECO:0000256" key="4">
    <source>
        <dbReference type="ARBA" id="ARBA00022692"/>
    </source>
</evidence>
<dbReference type="Gene3D" id="2.60.40.1120">
    <property type="entry name" value="Carboxypeptidase-like, regulatory domain"/>
    <property type="match status" value="1"/>
</dbReference>
<proteinExistence type="inferred from homology"/>
<dbReference type="InterPro" id="IPR023997">
    <property type="entry name" value="TonB-dep_OMP_SusC/RagA_CS"/>
</dbReference>
<dbReference type="InterPro" id="IPR012910">
    <property type="entry name" value="Plug_dom"/>
</dbReference>
<gene>
    <name evidence="15" type="ORF">DDR33_00560</name>
</gene>
<keyword evidence="8" id="KW-0675">Receptor</keyword>
<organism evidence="15 16">
    <name type="scientific">Pararcticibacter amylolyticus</name>
    <dbReference type="NCBI Taxonomy" id="2173175"/>
    <lineage>
        <taxon>Bacteria</taxon>
        <taxon>Pseudomonadati</taxon>
        <taxon>Bacteroidota</taxon>
        <taxon>Sphingobacteriia</taxon>
        <taxon>Sphingobacteriales</taxon>
        <taxon>Sphingobacteriaceae</taxon>
        <taxon>Pararcticibacter</taxon>
    </lineage>
</organism>
<evidence type="ECO:0000256" key="6">
    <source>
        <dbReference type="ARBA" id="ARBA00023077"/>
    </source>
</evidence>
<evidence type="ECO:0000256" key="1">
    <source>
        <dbReference type="ARBA" id="ARBA00004571"/>
    </source>
</evidence>
<comment type="similarity">
    <text evidence="10 11">Belongs to the TonB-dependent receptor family.</text>
</comment>
<keyword evidence="5" id="KW-0732">Signal</keyword>
<dbReference type="PROSITE" id="PS52016">
    <property type="entry name" value="TONB_DEPENDENT_REC_3"/>
    <property type="match status" value="1"/>
</dbReference>
<feature type="domain" description="TonB-dependent receptor plug" evidence="14">
    <location>
        <begin position="192"/>
        <end position="322"/>
    </location>
</feature>
<evidence type="ECO:0000256" key="12">
    <source>
        <dbReference type="SAM" id="MobiDB-lite"/>
    </source>
</evidence>
<dbReference type="PANTHER" id="PTHR30069:SF29">
    <property type="entry name" value="HEMOGLOBIN AND HEMOGLOBIN-HAPTOGLOBIN-BINDING PROTEIN 1-RELATED"/>
    <property type="match status" value="1"/>
</dbReference>
<evidence type="ECO:0000256" key="10">
    <source>
        <dbReference type="PROSITE-ProRule" id="PRU01360"/>
    </source>
</evidence>
<evidence type="ECO:0000256" key="2">
    <source>
        <dbReference type="ARBA" id="ARBA00022448"/>
    </source>
</evidence>
<evidence type="ECO:0000259" key="13">
    <source>
        <dbReference type="Pfam" id="PF00593"/>
    </source>
</evidence>
<dbReference type="GO" id="GO:0015344">
    <property type="term" value="F:siderophore uptake transmembrane transporter activity"/>
    <property type="evidence" value="ECO:0007669"/>
    <property type="project" value="TreeGrafter"/>
</dbReference>
<dbReference type="GO" id="GO:0044718">
    <property type="term" value="P:siderophore transmembrane transport"/>
    <property type="evidence" value="ECO:0007669"/>
    <property type="project" value="TreeGrafter"/>
</dbReference>
<dbReference type="InterPro" id="IPR039426">
    <property type="entry name" value="TonB-dep_rcpt-like"/>
</dbReference>
<dbReference type="Proteomes" id="UP000245647">
    <property type="component" value="Unassembled WGS sequence"/>
</dbReference>
<reference evidence="15 16" key="1">
    <citation type="submission" date="2018-04" db="EMBL/GenBank/DDBJ databases">
        <title>Pedobacter chongqingensis sp. nov., isolated from a rottenly hemp rope.</title>
        <authorList>
            <person name="Cai Y."/>
        </authorList>
    </citation>
    <scope>NUCLEOTIDE SEQUENCE [LARGE SCALE GENOMIC DNA]</scope>
    <source>
        <strain evidence="15 16">FJ4-8</strain>
    </source>
</reference>